<evidence type="ECO:0000313" key="7">
    <source>
        <dbReference type="Proteomes" id="UP001239019"/>
    </source>
</evidence>
<comment type="similarity">
    <text evidence="1">Belongs to the CFA/CMAS family.</text>
</comment>
<dbReference type="GO" id="GO:0032259">
    <property type="term" value="P:methylation"/>
    <property type="evidence" value="ECO:0007669"/>
    <property type="project" value="UniProtKB-KW"/>
</dbReference>
<keyword evidence="4" id="KW-0949">S-adenosyl-L-methionine</keyword>
<evidence type="ECO:0000256" key="1">
    <source>
        <dbReference type="ARBA" id="ARBA00010815"/>
    </source>
</evidence>
<evidence type="ECO:0000256" key="4">
    <source>
        <dbReference type="ARBA" id="ARBA00022691"/>
    </source>
</evidence>
<dbReference type="PIRSF" id="PIRSF003085">
    <property type="entry name" value="CMAS"/>
    <property type="match status" value="1"/>
</dbReference>
<protein>
    <submittedName>
        <fullName evidence="6">Cyclopropane-fatty-acyl-phospholipid synthase family protein</fullName>
        <ecNumber evidence="6">2.1.1.-</ecNumber>
    </submittedName>
</protein>
<dbReference type="InterPro" id="IPR029063">
    <property type="entry name" value="SAM-dependent_MTases_sf"/>
</dbReference>
<dbReference type="EMBL" id="JAVDDT010000006">
    <property type="protein sequence ID" value="MDQ2070217.1"/>
    <property type="molecule type" value="Genomic_DNA"/>
</dbReference>
<dbReference type="InterPro" id="IPR050723">
    <property type="entry name" value="CFA/CMAS"/>
</dbReference>
<dbReference type="GO" id="GO:0008168">
    <property type="term" value="F:methyltransferase activity"/>
    <property type="evidence" value="ECO:0007669"/>
    <property type="project" value="UniProtKB-KW"/>
</dbReference>
<comment type="caution">
    <text evidence="6">The sequence shown here is derived from an EMBL/GenBank/DDBJ whole genome shotgun (WGS) entry which is preliminary data.</text>
</comment>
<dbReference type="Gene3D" id="3.40.50.150">
    <property type="entry name" value="Vaccinia Virus protein VP39"/>
    <property type="match status" value="1"/>
</dbReference>
<dbReference type="EC" id="2.1.1.-" evidence="6"/>
<keyword evidence="3 6" id="KW-0808">Transferase</keyword>
<dbReference type="PANTHER" id="PTHR43667:SF2">
    <property type="entry name" value="FATTY ACID C-METHYL TRANSFERASE"/>
    <property type="match status" value="1"/>
</dbReference>
<reference evidence="6 7" key="1">
    <citation type="submission" date="2023-08" db="EMBL/GenBank/DDBJ databases">
        <title>Whole-genome sequencing of halo(alkali)philic microorganisms from hypersaline lakes.</title>
        <authorList>
            <person name="Sorokin D.Y."/>
            <person name="Abbas B."/>
            <person name="Merkel A.Y."/>
        </authorList>
    </citation>
    <scope>NUCLEOTIDE SEQUENCE [LARGE SCALE GENOMIC DNA]</scope>
    <source>
        <strain evidence="6 7">AB-CW4</strain>
    </source>
</reference>
<dbReference type="InterPro" id="IPR003333">
    <property type="entry name" value="CMAS"/>
</dbReference>
<evidence type="ECO:0000313" key="6">
    <source>
        <dbReference type="EMBL" id="MDQ2070217.1"/>
    </source>
</evidence>
<keyword evidence="5" id="KW-0443">Lipid metabolism</keyword>
<organism evidence="6 7">
    <name type="scientific">Natronospira bacteriovora</name>
    <dbReference type="NCBI Taxonomy" id="3069753"/>
    <lineage>
        <taxon>Bacteria</taxon>
        <taxon>Pseudomonadati</taxon>
        <taxon>Pseudomonadota</taxon>
        <taxon>Gammaproteobacteria</taxon>
        <taxon>Natronospirales</taxon>
        <taxon>Natronospiraceae</taxon>
        <taxon>Natronospira</taxon>
    </lineage>
</organism>
<keyword evidence="2 6" id="KW-0489">Methyltransferase</keyword>
<dbReference type="CDD" id="cd02440">
    <property type="entry name" value="AdoMet_MTases"/>
    <property type="match status" value="1"/>
</dbReference>
<proteinExistence type="inferred from homology"/>
<dbReference type="Proteomes" id="UP001239019">
    <property type="component" value="Unassembled WGS sequence"/>
</dbReference>
<evidence type="ECO:0000256" key="5">
    <source>
        <dbReference type="ARBA" id="ARBA00023098"/>
    </source>
</evidence>
<accession>A0ABU0W8D2</accession>
<name>A0ABU0W8D2_9GAMM</name>
<dbReference type="SUPFAM" id="SSF53335">
    <property type="entry name" value="S-adenosyl-L-methionine-dependent methyltransferases"/>
    <property type="match status" value="1"/>
</dbReference>
<dbReference type="PANTHER" id="PTHR43667">
    <property type="entry name" value="CYCLOPROPANE-FATTY-ACYL-PHOSPHOLIPID SYNTHASE"/>
    <property type="match status" value="1"/>
</dbReference>
<evidence type="ECO:0000256" key="2">
    <source>
        <dbReference type="ARBA" id="ARBA00022603"/>
    </source>
</evidence>
<evidence type="ECO:0000256" key="3">
    <source>
        <dbReference type="ARBA" id="ARBA00022679"/>
    </source>
</evidence>
<gene>
    <name evidence="6" type="ORF">RBH19_10035</name>
</gene>
<keyword evidence="7" id="KW-1185">Reference proteome</keyword>
<sequence length="408" mass="46835">MSAERPLSLKRTGRPGLAETLLFRAARRIQYGALEIHLPGQGGRLFSGPESGPTGVLQINDRHLFRRLLSRGDLGFAEAYMAGEWSTPDLGSLLACLDRNLDHFESLERGRALLRWLQALHQRFVRRNNRIGSQRNIAHHYDLGNDFYRLWLDPSMTYSSARFEEDVQDLEQAQLAKYDHLLAMTGALPGDHILEIGCGWGGFAIRAAQTLGCRVTGVTVSREQLALARQRARDAGVEDRVSFRFQDYRDIEEQFDHIVSIEMFEAVGEAYWPVYFDTLRRRLRPGGRAVLQVITIDDRYFERYRRDIDFIRRYIFPGGVLPSPSALDEQYQRAGLKALKSEFHGLDYACTLNAWARRFRSVEADIRAQGFDARFQRMWEYYLAYCEAGFQSGRINLLQTVLGHDDAD</sequence>
<dbReference type="Pfam" id="PF02353">
    <property type="entry name" value="CMAS"/>
    <property type="match status" value="1"/>
</dbReference>
<dbReference type="RefSeq" id="WP_306728711.1">
    <property type="nucleotide sequence ID" value="NZ_JAVDDT010000006.1"/>
</dbReference>